<feature type="transmembrane region" description="Helical" evidence="7">
    <location>
        <begin position="226"/>
        <end position="256"/>
    </location>
</feature>
<evidence type="ECO:0000256" key="6">
    <source>
        <dbReference type="ARBA" id="ARBA00023136"/>
    </source>
</evidence>
<evidence type="ECO:0000313" key="9">
    <source>
        <dbReference type="EMBL" id="CEL89707.1"/>
    </source>
</evidence>
<dbReference type="GO" id="GO:0055085">
    <property type="term" value="P:transmembrane transport"/>
    <property type="evidence" value="ECO:0007669"/>
    <property type="project" value="InterPro"/>
</dbReference>
<name>A0A0B7GNN0_STRSA</name>
<keyword evidence="4 7" id="KW-0812">Transmembrane</keyword>
<dbReference type="Proteomes" id="UP000183504">
    <property type="component" value="Unassembled WGS sequence"/>
</dbReference>
<comment type="subcellular location">
    <subcellularLocation>
        <location evidence="1 7">Cell membrane</location>
        <topology evidence="1 7">Multi-pass membrane protein</topology>
    </subcellularLocation>
</comment>
<accession>A0A0B7GNN0</accession>
<feature type="domain" description="ABC transmembrane type-1" evidence="8">
    <location>
        <begin position="98"/>
        <end position="295"/>
    </location>
</feature>
<evidence type="ECO:0000256" key="4">
    <source>
        <dbReference type="ARBA" id="ARBA00022692"/>
    </source>
</evidence>
<gene>
    <name evidence="9" type="ORF">SSV_0393</name>
</gene>
<dbReference type="CDD" id="cd06261">
    <property type="entry name" value="TM_PBP2"/>
    <property type="match status" value="1"/>
</dbReference>
<proteinExistence type="inferred from homology"/>
<evidence type="ECO:0000256" key="7">
    <source>
        <dbReference type="RuleBase" id="RU363032"/>
    </source>
</evidence>
<dbReference type="InterPro" id="IPR045621">
    <property type="entry name" value="BPD_transp_1_N"/>
</dbReference>
<feature type="transmembrane region" description="Helical" evidence="7">
    <location>
        <begin position="164"/>
        <end position="186"/>
    </location>
</feature>
<keyword evidence="5 7" id="KW-1133">Transmembrane helix</keyword>
<feature type="transmembrane region" description="Helical" evidence="7">
    <location>
        <begin position="102"/>
        <end position="122"/>
    </location>
</feature>
<dbReference type="Gene3D" id="1.10.3720.10">
    <property type="entry name" value="MetI-like"/>
    <property type="match status" value="1"/>
</dbReference>
<dbReference type="InterPro" id="IPR000515">
    <property type="entry name" value="MetI-like"/>
</dbReference>
<protein>
    <submittedName>
        <fullName evidence="9">Putative ABC transporter permease</fullName>
    </submittedName>
</protein>
<dbReference type="GO" id="GO:0005886">
    <property type="term" value="C:plasma membrane"/>
    <property type="evidence" value="ECO:0007669"/>
    <property type="project" value="UniProtKB-SubCell"/>
</dbReference>
<dbReference type="PROSITE" id="PS50928">
    <property type="entry name" value="ABC_TM1"/>
    <property type="match status" value="1"/>
</dbReference>
<evidence type="ECO:0000256" key="5">
    <source>
        <dbReference type="ARBA" id="ARBA00022989"/>
    </source>
</evidence>
<evidence type="ECO:0000313" key="10">
    <source>
        <dbReference type="Proteomes" id="UP000183504"/>
    </source>
</evidence>
<comment type="similarity">
    <text evidence="7">Belongs to the binding-protein-dependent transport system permease family.</text>
</comment>
<feature type="transmembrane region" description="Helical" evidence="7">
    <location>
        <begin position="276"/>
        <end position="302"/>
    </location>
</feature>
<dbReference type="EMBL" id="CDMW01000001">
    <property type="protein sequence ID" value="CEL89707.1"/>
    <property type="molecule type" value="Genomic_DNA"/>
</dbReference>
<evidence type="ECO:0000256" key="2">
    <source>
        <dbReference type="ARBA" id="ARBA00022448"/>
    </source>
</evidence>
<dbReference type="AlphaFoldDB" id="A0A0B7GNN0"/>
<evidence type="ECO:0000256" key="1">
    <source>
        <dbReference type="ARBA" id="ARBA00004651"/>
    </source>
</evidence>
<dbReference type="SUPFAM" id="SSF161098">
    <property type="entry name" value="MetI-like"/>
    <property type="match status" value="1"/>
</dbReference>
<dbReference type="Pfam" id="PF19300">
    <property type="entry name" value="BPD_transp_1_N"/>
    <property type="match status" value="1"/>
</dbReference>
<feature type="transmembrane region" description="Helical" evidence="7">
    <location>
        <begin position="134"/>
        <end position="158"/>
    </location>
</feature>
<reference evidence="9 10" key="1">
    <citation type="submission" date="2015-01" db="EMBL/GenBank/DDBJ databases">
        <authorList>
            <person name="Pelicic Vladimir"/>
        </authorList>
    </citation>
    <scope>NUCLEOTIDE SEQUENCE [LARGE SCALE GENOMIC DNA]</scope>
    <source>
        <strain evidence="9 10">2908</strain>
    </source>
</reference>
<dbReference type="InterPro" id="IPR035906">
    <property type="entry name" value="MetI-like_sf"/>
</dbReference>
<dbReference type="PANTHER" id="PTHR43163">
    <property type="entry name" value="DIPEPTIDE TRANSPORT SYSTEM PERMEASE PROTEIN DPPB-RELATED"/>
    <property type="match status" value="1"/>
</dbReference>
<evidence type="ECO:0000256" key="3">
    <source>
        <dbReference type="ARBA" id="ARBA00022475"/>
    </source>
</evidence>
<evidence type="ECO:0000259" key="8">
    <source>
        <dbReference type="PROSITE" id="PS50928"/>
    </source>
</evidence>
<dbReference type="Pfam" id="PF00528">
    <property type="entry name" value="BPD_transp_1"/>
    <property type="match status" value="1"/>
</dbReference>
<feature type="transmembrane region" description="Helical" evidence="7">
    <location>
        <begin position="12"/>
        <end position="30"/>
    </location>
</feature>
<keyword evidence="6 7" id="KW-0472">Membrane</keyword>
<sequence>MIKFIIKTILQFVLILLCVSFISFLLVYLAPGDPAESILNAQGIPFTKELLEIKRAEMGLNGSFMEQYLAWLGRIVHGDFGVTYNSGASVWEQLVFYFPNTVYLAFYTLLATLGISLPTALYTSYHAGKPIDRFLMAGLAFLNAIPSFVMGIILILIFSVQLHWFPIQATANELGLVLPVMTLAMIMSTRYIPQLRTALIEVLHSPEVEGARGRGIREGHILLHDVIYNVLPFLLTLVSLSLGSLLGGVAIIEHLFSWPGIGKMLIGVVAKRDYPLIQGAVLFITAGVLTVNLVFQLLMVWLNPRIRLAQENPKLLPRVKKLKASKEGSYG</sequence>
<dbReference type="PANTHER" id="PTHR43163:SF6">
    <property type="entry name" value="DIPEPTIDE TRANSPORT SYSTEM PERMEASE PROTEIN DPPB-RELATED"/>
    <property type="match status" value="1"/>
</dbReference>
<keyword evidence="2 7" id="KW-0813">Transport</keyword>
<keyword evidence="3" id="KW-1003">Cell membrane</keyword>
<organism evidence="9 10">
    <name type="scientific">Streptococcus sanguinis</name>
    <dbReference type="NCBI Taxonomy" id="1305"/>
    <lineage>
        <taxon>Bacteria</taxon>
        <taxon>Bacillati</taxon>
        <taxon>Bacillota</taxon>
        <taxon>Bacilli</taxon>
        <taxon>Lactobacillales</taxon>
        <taxon>Streptococcaceae</taxon>
        <taxon>Streptococcus</taxon>
    </lineage>
</organism>
<dbReference type="RefSeq" id="WP_072073482.1">
    <property type="nucleotide sequence ID" value="NZ_CDMW01000001.1"/>
</dbReference>